<sequence length="262" mass="30216">MDQNDAETPQHCMACNRLIYDAAASCKCGHVNEAMRTIAGKRFSGYREELYTRRVIKESRDEYRRMKRESLGTRKRKRKSSTPEKLRLRRQRKKQDDMCTITSDSHDQLNDGLDCDNLTHMTSYTNGNHDNHTQIHLQDITADESNKTHDLLEIRDDLENDVHIDSSIGHVNECPSYKQYLPTTKTISHKRGPKKTTFNQFNRKTRDGCRENKTRIIRPMKQFAIAGPLAEINKRLMNQSGFWMCLGDSLGLSKPAAADVVL</sequence>
<dbReference type="RefSeq" id="XP_031568851.1">
    <property type="nucleotide sequence ID" value="XM_031712991.1"/>
</dbReference>
<evidence type="ECO:0000256" key="1">
    <source>
        <dbReference type="SAM" id="MobiDB-lite"/>
    </source>
</evidence>
<dbReference type="Proteomes" id="UP000515163">
    <property type="component" value="Unplaced"/>
</dbReference>
<protein>
    <submittedName>
        <fullName evidence="3">Uncharacterized protein LOC116303452 isoform X1</fullName>
    </submittedName>
</protein>
<dbReference type="GeneID" id="116303452"/>
<dbReference type="OrthoDB" id="5968111at2759"/>
<accession>A0A6P8IP88</accession>
<name>A0A6P8IP88_ACTTE</name>
<gene>
    <name evidence="3" type="primary">LOC116303452</name>
</gene>
<proteinExistence type="predicted"/>
<feature type="region of interest" description="Disordered" evidence="1">
    <location>
        <begin position="66"/>
        <end position="98"/>
    </location>
</feature>
<evidence type="ECO:0000313" key="2">
    <source>
        <dbReference type="Proteomes" id="UP000515163"/>
    </source>
</evidence>
<dbReference type="InParanoid" id="A0A6P8IP88"/>
<dbReference type="KEGG" id="aten:116303452"/>
<evidence type="ECO:0000313" key="3">
    <source>
        <dbReference type="RefSeq" id="XP_031568851.1"/>
    </source>
</evidence>
<reference evidence="3" key="1">
    <citation type="submission" date="2025-08" db="UniProtKB">
        <authorList>
            <consortium name="RefSeq"/>
        </authorList>
    </citation>
    <scope>IDENTIFICATION</scope>
    <source>
        <tissue evidence="3">Tentacle</tissue>
    </source>
</reference>
<keyword evidence="2" id="KW-1185">Reference proteome</keyword>
<dbReference type="AlphaFoldDB" id="A0A6P8IP88"/>
<organism evidence="2 3">
    <name type="scientific">Actinia tenebrosa</name>
    <name type="common">Australian red waratah sea anemone</name>
    <dbReference type="NCBI Taxonomy" id="6105"/>
    <lineage>
        <taxon>Eukaryota</taxon>
        <taxon>Metazoa</taxon>
        <taxon>Cnidaria</taxon>
        <taxon>Anthozoa</taxon>
        <taxon>Hexacorallia</taxon>
        <taxon>Actiniaria</taxon>
        <taxon>Actiniidae</taxon>
        <taxon>Actinia</taxon>
    </lineage>
</organism>